<protein>
    <submittedName>
        <fullName evidence="2">Uncharacterized protein</fullName>
    </submittedName>
</protein>
<gene>
    <name evidence="2" type="ORF">F2Q69_00012199</name>
</gene>
<proteinExistence type="predicted"/>
<dbReference type="AlphaFoldDB" id="A0A8S9QQT2"/>
<comment type="caution">
    <text evidence="2">The sequence shown here is derived from an EMBL/GenBank/DDBJ whole genome shotgun (WGS) entry which is preliminary data.</text>
</comment>
<sequence>MDQPSQKFQEELAKTQATGAETVSDPNDAEKGLQEVQGLLGEKLVSPEDEDHVMEMDEIKAHLLEHGINMDAADDLPDFSEEETEEAIMAYDEEAQPQEEEEQLLTGDGDDAAVADLGKKKTTRKRLFKLAANTAGSTKMRIASALSFLTYATNFGTDHILEHVRLQQLLHLVSLNQVQFQSRWRISRYVRRIQGIIWLRFFLSKNGDMSSTAFNRLICTLGSNNSEKEDGGGLILRPRGNRKKMFGYGERIRIVVHLALILLYINDRDVIAWDEITTDILFSASRVEKMLMVYANIAVVLRIVGQQNRKTRIATEEILKAMRFQKEIIESMGFYSFFQRVGVVLVAFLILRQVLWLVSSNQIQRVGLAMAKVLWSYVTWKRKRVRGSVSVRKRRSEIF</sequence>
<dbReference type="EMBL" id="QGKX02000996">
    <property type="protein sequence ID" value="KAF3555426.1"/>
    <property type="molecule type" value="Genomic_DNA"/>
</dbReference>
<feature type="compositionally biased region" description="Polar residues" evidence="1">
    <location>
        <begin position="15"/>
        <end position="25"/>
    </location>
</feature>
<accession>A0A8S9QQT2</accession>
<evidence type="ECO:0000313" key="2">
    <source>
        <dbReference type="EMBL" id="KAF3555426.1"/>
    </source>
</evidence>
<feature type="region of interest" description="Disordered" evidence="1">
    <location>
        <begin position="1"/>
        <end position="35"/>
    </location>
</feature>
<dbReference type="Proteomes" id="UP000712600">
    <property type="component" value="Unassembled WGS sequence"/>
</dbReference>
<organism evidence="2 3">
    <name type="scientific">Brassica cretica</name>
    <name type="common">Mustard</name>
    <dbReference type="NCBI Taxonomy" id="69181"/>
    <lineage>
        <taxon>Eukaryota</taxon>
        <taxon>Viridiplantae</taxon>
        <taxon>Streptophyta</taxon>
        <taxon>Embryophyta</taxon>
        <taxon>Tracheophyta</taxon>
        <taxon>Spermatophyta</taxon>
        <taxon>Magnoliopsida</taxon>
        <taxon>eudicotyledons</taxon>
        <taxon>Gunneridae</taxon>
        <taxon>Pentapetalae</taxon>
        <taxon>rosids</taxon>
        <taxon>malvids</taxon>
        <taxon>Brassicales</taxon>
        <taxon>Brassicaceae</taxon>
        <taxon>Brassiceae</taxon>
        <taxon>Brassica</taxon>
    </lineage>
</organism>
<reference evidence="2" key="1">
    <citation type="submission" date="2019-12" db="EMBL/GenBank/DDBJ databases">
        <title>Genome sequencing and annotation of Brassica cretica.</title>
        <authorList>
            <person name="Studholme D.J."/>
            <person name="Sarris P."/>
        </authorList>
    </citation>
    <scope>NUCLEOTIDE SEQUENCE</scope>
    <source>
        <strain evidence="2">PFS-109/04</strain>
        <tissue evidence="2">Leaf</tissue>
    </source>
</reference>
<evidence type="ECO:0000313" key="3">
    <source>
        <dbReference type="Proteomes" id="UP000712600"/>
    </source>
</evidence>
<name>A0A8S9QQT2_BRACR</name>
<evidence type="ECO:0000256" key="1">
    <source>
        <dbReference type="SAM" id="MobiDB-lite"/>
    </source>
</evidence>